<dbReference type="AlphaFoldDB" id="A0A2P8H8A1"/>
<organism evidence="2 3">
    <name type="scientific">Salsuginibacillus halophilus</name>
    <dbReference type="NCBI Taxonomy" id="517424"/>
    <lineage>
        <taxon>Bacteria</taxon>
        <taxon>Bacillati</taxon>
        <taxon>Bacillota</taxon>
        <taxon>Bacilli</taxon>
        <taxon>Bacillales</taxon>
        <taxon>Bacillaceae</taxon>
        <taxon>Salsuginibacillus</taxon>
    </lineage>
</organism>
<dbReference type="SUPFAM" id="SSF89392">
    <property type="entry name" value="Prokaryotic lipoproteins and lipoprotein localization factors"/>
    <property type="match status" value="1"/>
</dbReference>
<keyword evidence="3" id="KW-1185">Reference proteome</keyword>
<dbReference type="PROSITE" id="PS51257">
    <property type="entry name" value="PROKAR_LIPOPROTEIN"/>
    <property type="match status" value="1"/>
</dbReference>
<dbReference type="PANTHER" id="PTHR37507">
    <property type="entry name" value="SPORULATION PROTEIN YDCC"/>
    <property type="match status" value="1"/>
</dbReference>
<comment type="caution">
    <text evidence="2">The sequence shown here is derived from an EMBL/GenBank/DDBJ whole genome shotgun (WGS) entry which is preliminary data.</text>
</comment>
<evidence type="ECO:0000313" key="2">
    <source>
        <dbReference type="EMBL" id="PSL42457.1"/>
    </source>
</evidence>
<proteinExistence type="predicted"/>
<evidence type="ECO:0000313" key="3">
    <source>
        <dbReference type="Proteomes" id="UP000242310"/>
    </source>
</evidence>
<accession>A0A2P8H8A1</accession>
<keyword evidence="1" id="KW-0732">Signal</keyword>
<dbReference type="InterPro" id="IPR029046">
    <property type="entry name" value="LolA/LolB/LppX"/>
</dbReference>
<sequence>MVRKTGWLLIAAMVLLLAACGEKTQEEVVEDLEETLQGLDSYKAEAVMVLETGQEPREYDVNVWHEKTDSNQYYRVELKNENEEQNQLILRNDDGVFVLTPALNKRFRFQSDWPNNNSQVYLYESLVSDILMDAERTFAIEEDQYVFETKTHYQNNNLHSQDIKMSADDLSPASVQIYDPDDQPLVTVEFSSFETDVSFEDGAFEMERNMTEAEAEDVAASADEVESGSEDFEVHMPLYEPQGTTLEDSEERMGTTGKKAVLSYGGEMPFTIVQQAADVVETSAPVVYEEGQPVDLGYAHGVYTGEALHWTYEGIEYMIAGDEMPVEEMEAVARSMTGTHAK</sequence>
<protein>
    <submittedName>
        <fullName evidence="2">Outer membrane lipoprotein-sorting protein</fullName>
    </submittedName>
</protein>
<dbReference type="PANTHER" id="PTHR37507:SF2">
    <property type="entry name" value="SPORULATION PROTEIN YDCC"/>
    <property type="match status" value="1"/>
</dbReference>
<dbReference type="InterPro" id="IPR052944">
    <property type="entry name" value="Sporulation_related"/>
</dbReference>
<name>A0A2P8H8A1_9BACI</name>
<reference evidence="2 3" key="1">
    <citation type="submission" date="2018-03" db="EMBL/GenBank/DDBJ databases">
        <title>Genomic Encyclopedia of Type Strains, Phase III (KMG-III): the genomes of soil and plant-associated and newly described type strains.</title>
        <authorList>
            <person name="Whitman W."/>
        </authorList>
    </citation>
    <scope>NUCLEOTIDE SEQUENCE [LARGE SCALE GENOMIC DNA]</scope>
    <source>
        <strain evidence="2 3">CGMCC 1.07653</strain>
    </source>
</reference>
<feature type="chain" id="PRO_5039719259" evidence="1">
    <location>
        <begin position="25"/>
        <end position="342"/>
    </location>
</feature>
<keyword evidence="2" id="KW-0449">Lipoprotein</keyword>
<evidence type="ECO:0000256" key="1">
    <source>
        <dbReference type="SAM" id="SignalP"/>
    </source>
</evidence>
<gene>
    <name evidence="2" type="ORF">B0H94_11561</name>
</gene>
<dbReference type="EMBL" id="PYAV01000015">
    <property type="protein sequence ID" value="PSL42457.1"/>
    <property type="molecule type" value="Genomic_DNA"/>
</dbReference>
<dbReference type="RefSeq" id="WP_345789049.1">
    <property type="nucleotide sequence ID" value="NZ_PYAV01000015.1"/>
</dbReference>
<dbReference type="Proteomes" id="UP000242310">
    <property type="component" value="Unassembled WGS sequence"/>
</dbReference>
<dbReference type="Gene3D" id="2.50.20.10">
    <property type="entry name" value="Lipoprotein localisation LolA/LolB/LppX"/>
    <property type="match status" value="1"/>
</dbReference>
<feature type="signal peptide" evidence="1">
    <location>
        <begin position="1"/>
        <end position="24"/>
    </location>
</feature>